<gene>
    <name evidence="6" type="ORF">C7419_103663</name>
</gene>
<comment type="subcellular location">
    <subcellularLocation>
        <location evidence="1">Cell envelope</location>
    </subcellularLocation>
</comment>
<accession>A0A316FAS2</accession>
<name>A0A316FAS2_9BURK</name>
<dbReference type="EMBL" id="QGGT01000003">
    <property type="protein sequence ID" value="PWK34344.1"/>
    <property type="molecule type" value="Genomic_DNA"/>
</dbReference>
<organism evidence="6 7">
    <name type="scientific">Cupriavidus plantarum</name>
    <dbReference type="NCBI Taxonomy" id="942865"/>
    <lineage>
        <taxon>Bacteria</taxon>
        <taxon>Pseudomonadati</taxon>
        <taxon>Pseudomonadota</taxon>
        <taxon>Betaproteobacteria</taxon>
        <taxon>Burkholderiales</taxon>
        <taxon>Burkholderiaceae</taxon>
        <taxon>Cupriavidus</taxon>
    </lineage>
</organism>
<dbReference type="GO" id="GO:0030246">
    <property type="term" value="F:carbohydrate binding"/>
    <property type="evidence" value="ECO:0007669"/>
    <property type="project" value="UniProtKB-ARBA"/>
</dbReference>
<reference evidence="6 7" key="1">
    <citation type="submission" date="2018-05" db="EMBL/GenBank/DDBJ databases">
        <title>Genomic Encyclopedia of Type Strains, Phase IV (KMG-V): Genome sequencing to study the core and pangenomes of soil and plant-associated prokaryotes.</title>
        <authorList>
            <person name="Whitman W."/>
        </authorList>
    </citation>
    <scope>NUCLEOTIDE SEQUENCE [LARGE SCALE GENOMIC DNA]</scope>
    <source>
        <strain evidence="6 7">SLV-132</strain>
    </source>
</reference>
<dbReference type="AlphaFoldDB" id="A0A316FAS2"/>
<sequence length="331" mass="35511">MPKHFHFRSPSRSLSLSMAAAAALSLLAMSTAHADGERIAVFTKNQTNPYFQALRQGADAAAKDLNAKVTHYIPTKPDSIPEQMSQIEDVIIKKADAVVFVPVDYKAMGPGVKKINAANIPVVNVTDRSEVGNFVAFVGASDYELGLKTATHLFKAMGGKGNLILLEGVKGSATSIDRTRGVRDALKAFPNIKLVASQPANYQRLQALQVMENLMQSYPQIDAVFAANDAMAIGAIEALQGANRKALVSGINGTKEAIDAIKAGTLLATGDYNGFIQGCLGTMTAIRKLRNQPVKTEIVLPATVIDKTNYQAVDIPADKRTCPRWEDVDKA</sequence>
<evidence type="ECO:0000256" key="3">
    <source>
        <dbReference type="ARBA" id="ARBA00022729"/>
    </source>
</evidence>
<dbReference type="PANTHER" id="PTHR46847:SF1">
    <property type="entry name" value="D-ALLOSE-BINDING PERIPLASMIC PROTEIN-RELATED"/>
    <property type="match status" value="1"/>
</dbReference>
<dbReference type="SUPFAM" id="SSF53822">
    <property type="entry name" value="Periplasmic binding protein-like I"/>
    <property type="match status" value="1"/>
</dbReference>
<feature type="domain" description="Periplasmic binding protein" evidence="5">
    <location>
        <begin position="39"/>
        <end position="292"/>
    </location>
</feature>
<dbReference type="CDD" id="cd01536">
    <property type="entry name" value="PBP1_ABC_sugar_binding-like"/>
    <property type="match status" value="1"/>
</dbReference>
<dbReference type="PANTHER" id="PTHR46847">
    <property type="entry name" value="D-ALLOSE-BINDING PERIPLASMIC PROTEIN-RELATED"/>
    <property type="match status" value="1"/>
</dbReference>
<protein>
    <submittedName>
        <fullName evidence="6">Ribose transport system substrate-binding protein</fullName>
    </submittedName>
</protein>
<dbReference type="Proteomes" id="UP000245754">
    <property type="component" value="Unassembled WGS sequence"/>
</dbReference>
<dbReference type="GO" id="GO:0030313">
    <property type="term" value="C:cell envelope"/>
    <property type="evidence" value="ECO:0007669"/>
    <property type="project" value="UniProtKB-SubCell"/>
</dbReference>
<dbReference type="InterPro" id="IPR028082">
    <property type="entry name" value="Peripla_BP_I"/>
</dbReference>
<feature type="chain" id="PRO_5016369657" evidence="4">
    <location>
        <begin position="35"/>
        <end position="331"/>
    </location>
</feature>
<evidence type="ECO:0000256" key="2">
    <source>
        <dbReference type="ARBA" id="ARBA00007639"/>
    </source>
</evidence>
<keyword evidence="7" id="KW-1185">Reference proteome</keyword>
<evidence type="ECO:0000313" key="6">
    <source>
        <dbReference type="EMBL" id="PWK34344.1"/>
    </source>
</evidence>
<keyword evidence="3 4" id="KW-0732">Signal</keyword>
<dbReference type="Gene3D" id="3.40.50.2300">
    <property type="match status" value="2"/>
</dbReference>
<evidence type="ECO:0000259" key="5">
    <source>
        <dbReference type="Pfam" id="PF13407"/>
    </source>
</evidence>
<evidence type="ECO:0000256" key="1">
    <source>
        <dbReference type="ARBA" id="ARBA00004196"/>
    </source>
</evidence>
<feature type="signal peptide" evidence="4">
    <location>
        <begin position="1"/>
        <end position="34"/>
    </location>
</feature>
<dbReference type="RefSeq" id="WP_109584364.1">
    <property type="nucleotide sequence ID" value="NZ_QGGT01000003.1"/>
</dbReference>
<comment type="similarity">
    <text evidence="2">Belongs to the bacterial solute-binding protein 2 family.</text>
</comment>
<evidence type="ECO:0000256" key="4">
    <source>
        <dbReference type="SAM" id="SignalP"/>
    </source>
</evidence>
<proteinExistence type="inferred from homology"/>
<evidence type="ECO:0000313" key="7">
    <source>
        <dbReference type="Proteomes" id="UP000245754"/>
    </source>
</evidence>
<dbReference type="InterPro" id="IPR025997">
    <property type="entry name" value="SBP_2_dom"/>
</dbReference>
<dbReference type="Pfam" id="PF13407">
    <property type="entry name" value="Peripla_BP_4"/>
    <property type="match status" value="1"/>
</dbReference>
<comment type="caution">
    <text evidence="6">The sequence shown here is derived from an EMBL/GenBank/DDBJ whole genome shotgun (WGS) entry which is preliminary data.</text>
</comment>